<evidence type="ECO:0000256" key="1">
    <source>
        <dbReference type="SAM" id="Phobius"/>
    </source>
</evidence>
<dbReference type="Proteomes" id="UP000001055">
    <property type="component" value="Unassembled WGS sequence"/>
</dbReference>
<dbReference type="InParanoid" id="Q0V7B9"/>
<evidence type="ECO:0000313" key="3">
    <source>
        <dbReference type="Proteomes" id="UP000001055"/>
    </source>
</evidence>
<evidence type="ECO:0000313" key="2">
    <source>
        <dbReference type="EMBL" id="EAT91590.1"/>
    </source>
</evidence>
<dbReference type="GeneID" id="5967723"/>
<keyword evidence="1" id="KW-1133">Transmembrane helix</keyword>
<dbReference type="RefSeq" id="XP_001790790.1">
    <property type="nucleotide sequence ID" value="XM_001790738.1"/>
</dbReference>
<name>Q0V7B9_PHANO</name>
<organism evidence="2 3">
    <name type="scientific">Phaeosphaeria nodorum (strain SN15 / ATCC MYA-4574 / FGSC 10173)</name>
    <name type="common">Glume blotch fungus</name>
    <name type="synonym">Parastagonospora nodorum</name>
    <dbReference type="NCBI Taxonomy" id="321614"/>
    <lineage>
        <taxon>Eukaryota</taxon>
        <taxon>Fungi</taxon>
        <taxon>Dikarya</taxon>
        <taxon>Ascomycota</taxon>
        <taxon>Pezizomycotina</taxon>
        <taxon>Dothideomycetes</taxon>
        <taxon>Pleosporomycetidae</taxon>
        <taxon>Pleosporales</taxon>
        <taxon>Pleosporineae</taxon>
        <taxon>Phaeosphaeriaceae</taxon>
        <taxon>Parastagonospora</taxon>
    </lineage>
</organism>
<reference evidence="3" key="1">
    <citation type="journal article" date="2007" name="Plant Cell">
        <title>Dothideomycete-plant interactions illuminated by genome sequencing and EST analysis of the wheat pathogen Stagonospora nodorum.</title>
        <authorList>
            <person name="Hane J.K."/>
            <person name="Lowe R.G."/>
            <person name="Solomon P.S."/>
            <person name="Tan K.C."/>
            <person name="Schoch C.L."/>
            <person name="Spatafora J.W."/>
            <person name="Crous P.W."/>
            <person name="Kodira C."/>
            <person name="Birren B.W."/>
            <person name="Galagan J.E."/>
            <person name="Torriani S.F."/>
            <person name="McDonald B.A."/>
            <person name="Oliver R.P."/>
        </authorList>
    </citation>
    <scope>NUCLEOTIDE SEQUENCE [LARGE SCALE GENOMIC DNA]</scope>
    <source>
        <strain evidence="3">SN15 / ATCC MYA-4574 / FGSC 10173</strain>
    </source>
</reference>
<keyword evidence="1" id="KW-0812">Transmembrane</keyword>
<dbReference type="KEGG" id="pno:SNOG_00095"/>
<dbReference type="AlphaFoldDB" id="Q0V7B9"/>
<sequence>MAETLARESRGYDGQESPLGTMYQSRANYNIPSRIIPSRTIWAFEVVKKVGNDWADWATVRFLLSFMNNVIIIIPILHATMSSLNVLYATASTVALPVRQAATRKHRYTRMHTHGGSVC</sequence>
<feature type="transmembrane region" description="Helical" evidence="1">
    <location>
        <begin position="58"/>
        <end position="78"/>
    </location>
</feature>
<gene>
    <name evidence="2" type="ORF">SNOG_00095</name>
</gene>
<dbReference type="EMBL" id="CH445325">
    <property type="protein sequence ID" value="EAT91590.1"/>
    <property type="molecule type" value="Genomic_DNA"/>
</dbReference>
<proteinExistence type="predicted"/>
<accession>Q0V7B9</accession>
<keyword evidence="1" id="KW-0472">Membrane</keyword>
<protein>
    <submittedName>
        <fullName evidence="2">Uncharacterized protein</fullName>
    </submittedName>
</protein>